<keyword evidence="2 4" id="KW-0808">Transferase</keyword>
<dbReference type="SUPFAM" id="SSF53335">
    <property type="entry name" value="S-adenosyl-L-methionine-dependent methyltransferases"/>
    <property type="match status" value="1"/>
</dbReference>
<dbReference type="InterPro" id="IPR029063">
    <property type="entry name" value="SAM-dependent_MTases_sf"/>
</dbReference>
<evidence type="ECO:0000256" key="1">
    <source>
        <dbReference type="ARBA" id="ARBA00022603"/>
    </source>
</evidence>
<dbReference type="PROSITE" id="PS01230">
    <property type="entry name" value="TRMA_1"/>
    <property type="match status" value="1"/>
</dbReference>
<dbReference type="InterPro" id="IPR012340">
    <property type="entry name" value="NA-bd_OB-fold"/>
</dbReference>
<feature type="binding site" evidence="4">
    <location>
        <position position="343"/>
    </location>
    <ligand>
        <name>S-adenosyl-L-methionine</name>
        <dbReference type="ChEBI" id="CHEBI:59789"/>
    </ligand>
</feature>
<accession>A0AAP9EDM7</accession>
<feature type="active site" description="Nucleophile" evidence="4">
    <location>
        <position position="418"/>
    </location>
</feature>
<gene>
    <name evidence="7" type="primary">rlmD</name>
    <name evidence="7" type="ORF">FGL83_05245</name>
</gene>
<feature type="active site" evidence="5">
    <location>
        <position position="418"/>
    </location>
</feature>
<dbReference type="CDD" id="cd02440">
    <property type="entry name" value="AdoMet_MTases"/>
    <property type="match status" value="1"/>
</dbReference>
<dbReference type="Pfam" id="PF05958">
    <property type="entry name" value="tRNA_U5-meth_tr"/>
    <property type="match status" value="1"/>
</dbReference>
<feature type="binding site" evidence="4">
    <location>
        <position position="293"/>
    </location>
    <ligand>
        <name>S-adenosyl-L-methionine</name>
        <dbReference type="ChEBI" id="CHEBI:59789"/>
    </ligand>
</feature>
<protein>
    <submittedName>
        <fullName evidence="7">23S rRNA (Uracil(1939)-C(5))-methyltransferase RlmD</fullName>
        <ecNumber evidence="7">2.1.1.190</ecNumber>
    </submittedName>
</protein>
<dbReference type="FunFam" id="3.40.50.150:FF:000009">
    <property type="entry name" value="23S rRNA (Uracil(1939)-C(5))-methyltransferase RlmD"/>
    <property type="match status" value="1"/>
</dbReference>
<keyword evidence="1 4" id="KW-0489">Methyltransferase</keyword>
<evidence type="ECO:0000259" key="6">
    <source>
        <dbReference type="PROSITE" id="PS50926"/>
    </source>
</evidence>
<dbReference type="PROSITE" id="PS50926">
    <property type="entry name" value="TRAM"/>
    <property type="match status" value="1"/>
</dbReference>
<evidence type="ECO:0000313" key="7">
    <source>
        <dbReference type="EMBL" id="QEA44101.1"/>
    </source>
</evidence>
<dbReference type="RefSeq" id="WP_147001022.1">
    <property type="nucleotide sequence ID" value="NZ_CP042387.1"/>
</dbReference>
<dbReference type="PANTHER" id="PTHR11061">
    <property type="entry name" value="RNA M5U METHYLTRANSFERASE"/>
    <property type="match status" value="1"/>
</dbReference>
<dbReference type="EC" id="2.1.1.190" evidence="7"/>
<dbReference type="Gene3D" id="2.40.50.140">
    <property type="entry name" value="Nucleic acid-binding proteins"/>
    <property type="match status" value="1"/>
</dbReference>
<name>A0AAP9EDM7_LEULA</name>
<feature type="binding site" evidence="4">
    <location>
        <position position="391"/>
    </location>
    <ligand>
        <name>S-adenosyl-L-methionine</name>
        <dbReference type="ChEBI" id="CHEBI:59789"/>
    </ligand>
</feature>
<dbReference type="PANTHER" id="PTHR11061:SF30">
    <property type="entry name" value="TRNA (URACIL(54)-C(5))-METHYLTRANSFERASE"/>
    <property type="match status" value="1"/>
</dbReference>
<reference evidence="7 8" key="1">
    <citation type="submission" date="2019-06" db="EMBL/GenBank/DDBJ databases">
        <title>Genome analyses of bacteria isolated from kimchi.</title>
        <authorList>
            <person name="Lee S."/>
            <person name="Ahn S."/>
            <person name="Roh S."/>
        </authorList>
    </citation>
    <scope>NUCLEOTIDE SEQUENCE [LARGE SCALE GENOMIC DNA]</scope>
    <source>
        <strain evidence="7 8">CBA3625</strain>
    </source>
</reference>
<dbReference type="InterPro" id="IPR010280">
    <property type="entry name" value="U5_MeTrfase_fam"/>
</dbReference>
<dbReference type="NCBIfam" id="TIGR00479">
    <property type="entry name" value="rumA"/>
    <property type="match status" value="1"/>
</dbReference>
<dbReference type="GO" id="GO:0070475">
    <property type="term" value="P:rRNA base methylation"/>
    <property type="evidence" value="ECO:0007669"/>
    <property type="project" value="TreeGrafter"/>
</dbReference>
<evidence type="ECO:0000256" key="3">
    <source>
        <dbReference type="ARBA" id="ARBA00022691"/>
    </source>
</evidence>
<feature type="binding site" evidence="4">
    <location>
        <position position="322"/>
    </location>
    <ligand>
        <name>S-adenosyl-L-methionine</name>
        <dbReference type="ChEBI" id="CHEBI:59789"/>
    </ligand>
</feature>
<evidence type="ECO:0000256" key="2">
    <source>
        <dbReference type="ARBA" id="ARBA00022679"/>
    </source>
</evidence>
<dbReference type="AlphaFoldDB" id="A0AAP9EDM7"/>
<dbReference type="EMBL" id="CP042387">
    <property type="protein sequence ID" value="QEA44101.1"/>
    <property type="molecule type" value="Genomic_DNA"/>
</dbReference>
<dbReference type="InterPro" id="IPR030390">
    <property type="entry name" value="MeTrfase_TrmA_AS"/>
</dbReference>
<keyword evidence="8" id="KW-1185">Reference proteome</keyword>
<dbReference type="InterPro" id="IPR002792">
    <property type="entry name" value="TRAM_dom"/>
</dbReference>
<dbReference type="Gene3D" id="3.40.50.150">
    <property type="entry name" value="Vaccinia Virus protein VP39"/>
    <property type="match status" value="1"/>
</dbReference>
<evidence type="ECO:0000256" key="5">
    <source>
        <dbReference type="PROSITE-ProRule" id="PRU10015"/>
    </source>
</evidence>
<comment type="similarity">
    <text evidence="4">Belongs to the class I-like SAM-binding methyltransferase superfamily. RNA M5U methyltransferase family.</text>
</comment>
<organism evidence="7 8">
    <name type="scientific">Leuconostoc lactis</name>
    <dbReference type="NCBI Taxonomy" id="1246"/>
    <lineage>
        <taxon>Bacteria</taxon>
        <taxon>Bacillati</taxon>
        <taxon>Bacillota</taxon>
        <taxon>Bacilli</taxon>
        <taxon>Lactobacillales</taxon>
        <taxon>Lactobacillaceae</taxon>
        <taxon>Leuconostoc</taxon>
    </lineage>
</organism>
<dbReference type="InterPro" id="IPR030391">
    <property type="entry name" value="MeTrfase_TrmA_CS"/>
</dbReference>
<proteinExistence type="inferred from homology"/>
<dbReference type="SUPFAM" id="SSF50249">
    <property type="entry name" value="Nucleic acid-binding proteins"/>
    <property type="match status" value="1"/>
</dbReference>
<dbReference type="PROSITE" id="PS51687">
    <property type="entry name" value="SAM_MT_RNA_M5U"/>
    <property type="match status" value="1"/>
</dbReference>
<dbReference type="Pfam" id="PF01938">
    <property type="entry name" value="TRAM"/>
    <property type="match status" value="1"/>
</dbReference>
<dbReference type="FunFam" id="2.40.50.1070:FF:000003">
    <property type="entry name" value="23S rRNA (Uracil-5-)-methyltransferase RumA"/>
    <property type="match status" value="1"/>
</dbReference>
<feature type="domain" description="TRAM" evidence="6">
    <location>
        <begin position="13"/>
        <end position="71"/>
    </location>
</feature>
<dbReference type="PROSITE" id="PS01231">
    <property type="entry name" value="TRMA_2"/>
    <property type="match status" value="1"/>
</dbReference>
<evidence type="ECO:0000313" key="8">
    <source>
        <dbReference type="Proteomes" id="UP000321298"/>
    </source>
</evidence>
<keyword evidence="3 4" id="KW-0949">S-adenosyl-L-methionine</keyword>
<dbReference type="GO" id="GO:0070041">
    <property type="term" value="F:rRNA (uridine-C5-)-methyltransferase activity"/>
    <property type="evidence" value="ECO:0007669"/>
    <property type="project" value="TreeGrafter"/>
</dbReference>
<dbReference type="Proteomes" id="UP000321298">
    <property type="component" value="Chromosome"/>
</dbReference>
<evidence type="ECO:0000256" key="4">
    <source>
        <dbReference type="PROSITE-ProRule" id="PRU01024"/>
    </source>
</evidence>
<dbReference type="Gene3D" id="2.40.50.1070">
    <property type="match status" value="1"/>
</dbReference>
<dbReference type="GeneID" id="66531594"/>
<sequence length="464" mass="51470">MAKANRVYPQKAPVTKNQEVEGEVVDITYQGMGVVKIDNFPIFVVDAIPGEIVRLGITKVQKNFAFGRVIKRLQESPNRVQNANQIAITTGIAPLANLKYDAQLEFKQRQVEQLFKKVNIDVDVSPTIGMADPTKYRNKAQVPVQEINGRLETGFYRRGSHNLVPVEDFYIQDPKVDEAVTVTRDILRDLGLSAYDETTKKGVVRHIMARRGYYSHELMVVIVTNTKRLPQADEIATRLQAKLPELKSFIHNINHDDTNVIMGQWNETIWGADDIHDQLMGKDFVIGPNSFYQVNPQTTATLYTLAAEKAGLKPTDIAVDAYSGIGTITLSIADKVKHVYGVEVVENAVADAEQNARNNQIDNVTFVTADAPEQMVAWAAEGLKPNVVFVDPPRKGLTAELISAVAAMAPETFVYISCNPATLARDAVQILAEGFEIDGPVQPLDQFPQTTHVETIMVFKRVKA</sequence>